<comment type="caution">
    <text evidence="1">The sequence shown here is derived from an EMBL/GenBank/DDBJ whole genome shotgun (WGS) entry which is preliminary data.</text>
</comment>
<reference evidence="1 2" key="1">
    <citation type="submission" date="2016-01" db="EMBL/GenBank/DDBJ databases">
        <title>Draft Genome Sequences of Seven Thermophilic Sporeformers Isolated from Foods.</title>
        <authorList>
            <person name="Berendsen E.M."/>
            <person name="Wells-Bennik M.H."/>
            <person name="Krawcyk A.O."/>
            <person name="De Jong A."/>
            <person name="Holsappel S."/>
            <person name="Eijlander R.T."/>
            <person name="Kuipers O.P."/>
        </authorList>
    </citation>
    <scope>NUCLEOTIDE SEQUENCE [LARGE SCALE GENOMIC DNA]</scope>
    <source>
        <strain evidence="1 2">B4119</strain>
    </source>
</reference>
<dbReference type="AlphaFoldDB" id="A0A150LLW4"/>
<organism evidence="1 2">
    <name type="scientific">Saccharococcus caldoxylosilyticus</name>
    <dbReference type="NCBI Taxonomy" id="81408"/>
    <lineage>
        <taxon>Bacteria</taxon>
        <taxon>Bacillati</taxon>
        <taxon>Bacillota</taxon>
        <taxon>Bacilli</taxon>
        <taxon>Bacillales</taxon>
        <taxon>Anoxybacillaceae</taxon>
        <taxon>Saccharococcus</taxon>
    </lineage>
</organism>
<sequence length="159" mass="18432">MLDNSRENKRLLQRMIGKIISRKAMDNFNKFLHQNKITNQKISQAVGAPDNAFNKIINEMAVPTIPTLARYVHAASQLLEIEDKMQIYSKIFADEEIDKAVSILNQISDSDINDLISENKKFFKGLGFYFSINKSKKNNPFTIEERNLYEKIKEMIDNE</sequence>
<gene>
    <name evidence="1" type="ORF">B4119_4132</name>
</gene>
<protein>
    <submittedName>
        <fullName evidence="1">Uncharacterized protein</fullName>
    </submittedName>
</protein>
<dbReference type="STRING" id="81408.B4119_4132"/>
<accession>A0A150LLW4</accession>
<dbReference type="PATRIC" id="fig|81408.3.peg.3832"/>
<name>A0A150LLW4_9BACL</name>
<dbReference type="Proteomes" id="UP000075455">
    <property type="component" value="Unassembled WGS sequence"/>
</dbReference>
<evidence type="ECO:0000313" key="2">
    <source>
        <dbReference type="Proteomes" id="UP000075455"/>
    </source>
</evidence>
<evidence type="ECO:0000313" key="1">
    <source>
        <dbReference type="EMBL" id="KYD13245.1"/>
    </source>
</evidence>
<dbReference type="EMBL" id="LQYS01000051">
    <property type="protein sequence ID" value="KYD13245.1"/>
    <property type="molecule type" value="Genomic_DNA"/>
</dbReference>
<dbReference type="RefSeq" id="WP_235605565.1">
    <property type="nucleotide sequence ID" value="NZ_LQYS01000051.1"/>
</dbReference>
<proteinExistence type="predicted"/>